<evidence type="ECO:0000259" key="5">
    <source>
        <dbReference type="PROSITE" id="PS50931"/>
    </source>
</evidence>
<dbReference type="PROSITE" id="PS50931">
    <property type="entry name" value="HTH_LYSR"/>
    <property type="match status" value="1"/>
</dbReference>
<reference evidence="6 7" key="1">
    <citation type="submission" date="2024-09" db="EMBL/GenBank/DDBJ databases">
        <authorList>
            <person name="Sun Q."/>
            <person name="Mori K."/>
        </authorList>
    </citation>
    <scope>NUCLEOTIDE SEQUENCE [LARGE SCALE GENOMIC DNA]</scope>
    <source>
        <strain evidence="6 7">TBRC 5777</strain>
    </source>
</reference>
<keyword evidence="7" id="KW-1185">Reference proteome</keyword>
<dbReference type="Pfam" id="PF00126">
    <property type="entry name" value="HTH_1"/>
    <property type="match status" value="1"/>
</dbReference>
<accession>A0ABV6JPU9</accession>
<feature type="domain" description="HTH lysR-type" evidence="5">
    <location>
        <begin position="5"/>
        <end position="62"/>
    </location>
</feature>
<dbReference type="Pfam" id="PF03466">
    <property type="entry name" value="LysR_substrate"/>
    <property type="match status" value="1"/>
</dbReference>
<evidence type="ECO:0000256" key="2">
    <source>
        <dbReference type="ARBA" id="ARBA00023015"/>
    </source>
</evidence>
<dbReference type="InterPro" id="IPR036390">
    <property type="entry name" value="WH_DNA-bd_sf"/>
</dbReference>
<keyword evidence="4" id="KW-0804">Transcription</keyword>
<dbReference type="InterPro" id="IPR000847">
    <property type="entry name" value="LysR_HTH_N"/>
</dbReference>
<evidence type="ECO:0000256" key="1">
    <source>
        <dbReference type="ARBA" id="ARBA00009437"/>
    </source>
</evidence>
<evidence type="ECO:0000313" key="7">
    <source>
        <dbReference type="Proteomes" id="UP001589865"/>
    </source>
</evidence>
<organism evidence="6 7">
    <name type="scientific">Roseomonas elaeocarpi</name>
    <dbReference type="NCBI Taxonomy" id="907779"/>
    <lineage>
        <taxon>Bacteria</taxon>
        <taxon>Pseudomonadati</taxon>
        <taxon>Pseudomonadota</taxon>
        <taxon>Alphaproteobacteria</taxon>
        <taxon>Acetobacterales</taxon>
        <taxon>Roseomonadaceae</taxon>
        <taxon>Roseomonas</taxon>
    </lineage>
</organism>
<dbReference type="SUPFAM" id="SSF46785">
    <property type="entry name" value="Winged helix' DNA-binding domain"/>
    <property type="match status" value="1"/>
</dbReference>
<dbReference type="Proteomes" id="UP001589865">
    <property type="component" value="Unassembled WGS sequence"/>
</dbReference>
<evidence type="ECO:0000256" key="4">
    <source>
        <dbReference type="ARBA" id="ARBA00023163"/>
    </source>
</evidence>
<dbReference type="PANTHER" id="PTHR30427:SF1">
    <property type="entry name" value="TRANSCRIPTIONAL ACTIVATOR PROTEIN LYSR"/>
    <property type="match status" value="1"/>
</dbReference>
<dbReference type="InterPro" id="IPR036388">
    <property type="entry name" value="WH-like_DNA-bd_sf"/>
</dbReference>
<proteinExistence type="inferred from homology"/>
<evidence type="ECO:0000256" key="3">
    <source>
        <dbReference type="ARBA" id="ARBA00023125"/>
    </source>
</evidence>
<dbReference type="RefSeq" id="WP_377043473.1">
    <property type="nucleotide sequence ID" value="NZ_JBHLUN010000005.1"/>
</dbReference>
<keyword evidence="2" id="KW-0805">Transcription regulation</keyword>
<dbReference type="InterPro" id="IPR005119">
    <property type="entry name" value="LysR_subst-bd"/>
</dbReference>
<gene>
    <name evidence="6" type="ORF">ACFFGY_05755</name>
</gene>
<keyword evidence="3" id="KW-0238">DNA-binding</keyword>
<comment type="similarity">
    <text evidence="1">Belongs to the LysR transcriptional regulatory family.</text>
</comment>
<evidence type="ECO:0000313" key="6">
    <source>
        <dbReference type="EMBL" id="MFC0407745.1"/>
    </source>
</evidence>
<protein>
    <submittedName>
        <fullName evidence="6">LysR substrate-binding domain-containing protein</fullName>
    </submittedName>
</protein>
<sequence>MPRSLSQRGLQAFQLTVLTGSVSAAADTLARSQPAVSRLLKELEEEIGFRLFDRVKGRLQPTGAGKLLFAEVQRSFIGLDRIASIAGEIRQGRRGTLSLGAMPAAATLLPRVLREFTLARPGTAVAFHTVPSEAVVQMLLTQGCELGFISPAIPTPGLRTERRYSIPCACILPPGHPLAEREGIGPDDLRGEALVALSAATSIGSQFATILEQHGVDKLTQVETHLSYIVSDLVMAGLGIGVVDAITAAAHVSKGGAARPFAPRISFEVRVVHAAETEVSANLLVMLGLCDRVFCALPGVMALADDS</sequence>
<comment type="caution">
    <text evidence="6">The sequence shown here is derived from an EMBL/GenBank/DDBJ whole genome shotgun (WGS) entry which is preliminary data.</text>
</comment>
<dbReference type="EMBL" id="JBHLUN010000005">
    <property type="protein sequence ID" value="MFC0407745.1"/>
    <property type="molecule type" value="Genomic_DNA"/>
</dbReference>
<dbReference type="PANTHER" id="PTHR30427">
    <property type="entry name" value="TRANSCRIPTIONAL ACTIVATOR PROTEIN LYSR"/>
    <property type="match status" value="1"/>
</dbReference>
<dbReference type="Gene3D" id="1.10.10.10">
    <property type="entry name" value="Winged helix-like DNA-binding domain superfamily/Winged helix DNA-binding domain"/>
    <property type="match status" value="1"/>
</dbReference>
<name>A0ABV6JPU9_9PROT</name>
<dbReference type="SUPFAM" id="SSF53850">
    <property type="entry name" value="Periplasmic binding protein-like II"/>
    <property type="match status" value="1"/>
</dbReference>
<dbReference type="Gene3D" id="3.40.190.10">
    <property type="entry name" value="Periplasmic binding protein-like II"/>
    <property type="match status" value="2"/>
</dbReference>
<dbReference type="PRINTS" id="PR00039">
    <property type="entry name" value="HTHLYSR"/>
</dbReference>